<protein>
    <submittedName>
        <fullName evidence="2">Gas vesicle protein</fullName>
    </submittedName>
</protein>
<reference evidence="2 3" key="1">
    <citation type="submission" date="2021-01" db="EMBL/GenBank/DDBJ databases">
        <title>Streptomyces acididurans sp. nov., isolated from a peat swamp forest soil.</title>
        <authorList>
            <person name="Chantavorakit T."/>
            <person name="Duangmal K."/>
        </authorList>
    </citation>
    <scope>NUCLEOTIDE SEQUENCE [LARGE SCALE GENOMIC DNA]</scope>
    <source>
        <strain evidence="2 3">KK5PA1</strain>
    </source>
</reference>
<dbReference type="Pfam" id="PF05800">
    <property type="entry name" value="GvpO"/>
    <property type="match status" value="1"/>
</dbReference>
<dbReference type="EMBL" id="JADKYB010000014">
    <property type="protein sequence ID" value="MBM9507873.1"/>
    <property type="molecule type" value="Genomic_DNA"/>
</dbReference>
<sequence length="104" mass="11631">MAEQRTRTATRRDTDRSAKVSSAAEAARAARDSLAELIDHRVEGSSQVCRSDDHGWLVGVEVLEVPRIPDTISLMATYEVQLGDDGALRGYRRVRRYRRGDADD</sequence>
<accession>A0ABS2TX02</accession>
<dbReference type="RefSeq" id="WP_205359727.1">
    <property type="nucleotide sequence ID" value="NZ_JADKYB010000014.1"/>
</dbReference>
<dbReference type="InterPro" id="IPR008634">
    <property type="entry name" value="Gas-vesicle_GvpO"/>
</dbReference>
<proteinExistence type="predicted"/>
<organism evidence="2 3">
    <name type="scientific">Actinacidiphila acididurans</name>
    <dbReference type="NCBI Taxonomy" id="2784346"/>
    <lineage>
        <taxon>Bacteria</taxon>
        <taxon>Bacillati</taxon>
        <taxon>Actinomycetota</taxon>
        <taxon>Actinomycetes</taxon>
        <taxon>Kitasatosporales</taxon>
        <taxon>Streptomycetaceae</taxon>
        <taxon>Actinacidiphila</taxon>
    </lineage>
</organism>
<evidence type="ECO:0000313" key="3">
    <source>
        <dbReference type="Proteomes" id="UP000749040"/>
    </source>
</evidence>
<feature type="region of interest" description="Disordered" evidence="1">
    <location>
        <begin position="1"/>
        <end position="25"/>
    </location>
</feature>
<evidence type="ECO:0000256" key="1">
    <source>
        <dbReference type="SAM" id="MobiDB-lite"/>
    </source>
</evidence>
<name>A0ABS2TX02_9ACTN</name>
<dbReference type="PIRSF" id="PIRSF028743">
    <property type="entry name" value="GvpO_protein"/>
    <property type="match status" value="1"/>
</dbReference>
<gene>
    <name evidence="2" type="ORF">ITX44_25640</name>
</gene>
<evidence type="ECO:0000313" key="2">
    <source>
        <dbReference type="EMBL" id="MBM9507873.1"/>
    </source>
</evidence>
<comment type="caution">
    <text evidence="2">The sequence shown here is derived from an EMBL/GenBank/DDBJ whole genome shotgun (WGS) entry which is preliminary data.</text>
</comment>
<dbReference type="Proteomes" id="UP000749040">
    <property type="component" value="Unassembled WGS sequence"/>
</dbReference>
<feature type="compositionally biased region" description="Basic and acidic residues" evidence="1">
    <location>
        <begin position="1"/>
        <end position="18"/>
    </location>
</feature>
<keyword evidence="3" id="KW-1185">Reference proteome</keyword>